<accession>M4BAL0</accession>
<protein>
    <recommendedName>
        <fullName evidence="4">RxLR effector candidate protein</fullName>
    </recommendedName>
</protein>
<evidence type="ECO:0008006" key="4">
    <source>
        <dbReference type="Google" id="ProtNLM"/>
    </source>
</evidence>
<feature type="chain" id="PRO_5004048726" description="RxLR effector candidate protein" evidence="1">
    <location>
        <begin position="20"/>
        <end position="81"/>
    </location>
</feature>
<sequence length="81" mass="9039">MAVELAWLPLSLVMQAALSDKHVRMFYATFAACKLQRRSGIIFAVAVTWPPRRCFFGVCGRCRPLCVSRAHPLSVLWSGDA</sequence>
<dbReference type="EMBL" id="JH598070">
    <property type="status" value="NOT_ANNOTATED_CDS"/>
    <property type="molecule type" value="Genomic_DNA"/>
</dbReference>
<dbReference type="HOGENOM" id="CLU_2578962_0_0_1"/>
<dbReference type="EnsemblProtists" id="HpaT803320">
    <property type="protein sequence ID" value="HpaP803320"/>
    <property type="gene ID" value="HpaG803320"/>
</dbReference>
<dbReference type="AlphaFoldDB" id="M4BAL0"/>
<reference evidence="2" key="2">
    <citation type="submission" date="2015-06" db="UniProtKB">
        <authorList>
            <consortium name="EnsemblProtists"/>
        </authorList>
    </citation>
    <scope>IDENTIFICATION</scope>
    <source>
        <strain evidence="2">Emoy2</strain>
    </source>
</reference>
<keyword evidence="3" id="KW-1185">Reference proteome</keyword>
<dbReference type="InParanoid" id="M4BAL0"/>
<organism evidence="2 3">
    <name type="scientific">Hyaloperonospora arabidopsidis (strain Emoy2)</name>
    <name type="common">Downy mildew agent</name>
    <name type="synonym">Peronospora arabidopsidis</name>
    <dbReference type="NCBI Taxonomy" id="559515"/>
    <lineage>
        <taxon>Eukaryota</taxon>
        <taxon>Sar</taxon>
        <taxon>Stramenopiles</taxon>
        <taxon>Oomycota</taxon>
        <taxon>Peronosporomycetes</taxon>
        <taxon>Peronosporales</taxon>
        <taxon>Peronosporaceae</taxon>
        <taxon>Hyaloperonospora</taxon>
    </lineage>
</organism>
<proteinExistence type="predicted"/>
<feature type="signal peptide" evidence="1">
    <location>
        <begin position="1"/>
        <end position="19"/>
    </location>
</feature>
<evidence type="ECO:0000256" key="1">
    <source>
        <dbReference type="SAM" id="SignalP"/>
    </source>
</evidence>
<keyword evidence="1" id="KW-0732">Signal</keyword>
<reference evidence="3" key="1">
    <citation type="journal article" date="2010" name="Science">
        <title>Signatures of adaptation to obligate biotrophy in the Hyaloperonospora arabidopsidis genome.</title>
        <authorList>
            <person name="Baxter L."/>
            <person name="Tripathy S."/>
            <person name="Ishaque N."/>
            <person name="Boot N."/>
            <person name="Cabral A."/>
            <person name="Kemen E."/>
            <person name="Thines M."/>
            <person name="Ah-Fong A."/>
            <person name="Anderson R."/>
            <person name="Badejoko W."/>
            <person name="Bittner-Eddy P."/>
            <person name="Boore J.L."/>
            <person name="Chibucos M.C."/>
            <person name="Coates M."/>
            <person name="Dehal P."/>
            <person name="Delehaunty K."/>
            <person name="Dong S."/>
            <person name="Downton P."/>
            <person name="Dumas B."/>
            <person name="Fabro G."/>
            <person name="Fronick C."/>
            <person name="Fuerstenberg S.I."/>
            <person name="Fulton L."/>
            <person name="Gaulin E."/>
            <person name="Govers F."/>
            <person name="Hughes L."/>
            <person name="Humphray S."/>
            <person name="Jiang R.H."/>
            <person name="Judelson H."/>
            <person name="Kamoun S."/>
            <person name="Kyung K."/>
            <person name="Meijer H."/>
            <person name="Minx P."/>
            <person name="Morris P."/>
            <person name="Nelson J."/>
            <person name="Phuntumart V."/>
            <person name="Qutob D."/>
            <person name="Rehmany A."/>
            <person name="Rougon-Cardoso A."/>
            <person name="Ryden P."/>
            <person name="Torto-Alalibo T."/>
            <person name="Studholme D."/>
            <person name="Wang Y."/>
            <person name="Win J."/>
            <person name="Wood J."/>
            <person name="Clifton S.W."/>
            <person name="Rogers J."/>
            <person name="Van den Ackerveken G."/>
            <person name="Jones J.D."/>
            <person name="McDowell J.M."/>
            <person name="Beynon J."/>
            <person name="Tyler B.M."/>
        </authorList>
    </citation>
    <scope>NUCLEOTIDE SEQUENCE [LARGE SCALE GENOMIC DNA]</scope>
    <source>
        <strain evidence="3">Emoy2</strain>
    </source>
</reference>
<dbReference type="VEuPathDB" id="FungiDB:HpaG803320"/>
<evidence type="ECO:0000313" key="3">
    <source>
        <dbReference type="Proteomes" id="UP000011713"/>
    </source>
</evidence>
<name>M4BAL0_HYAAE</name>
<evidence type="ECO:0000313" key="2">
    <source>
        <dbReference type="EnsemblProtists" id="HpaP803320"/>
    </source>
</evidence>
<dbReference type="Proteomes" id="UP000011713">
    <property type="component" value="Unassembled WGS sequence"/>
</dbReference>